<keyword evidence="1" id="KW-0378">Hydrolase</keyword>
<dbReference type="SFLD" id="SFLDG01144">
    <property type="entry name" value="C2.B.4:_PGP_Like"/>
    <property type="match status" value="1"/>
</dbReference>
<dbReference type="NCBIfam" id="TIGR00099">
    <property type="entry name" value="Cof-subfamily"/>
    <property type="match status" value="1"/>
</dbReference>
<dbReference type="Pfam" id="PF08282">
    <property type="entry name" value="Hydrolase_3"/>
    <property type="match status" value="1"/>
</dbReference>
<proteinExistence type="predicted"/>
<organism evidence="1 2">
    <name type="scientific">Anaerostipes amylophilus</name>
    <dbReference type="NCBI Taxonomy" id="2981779"/>
    <lineage>
        <taxon>Bacteria</taxon>
        <taxon>Bacillati</taxon>
        <taxon>Bacillota</taxon>
        <taxon>Clostridia</taxon>
        <taxon>Lachnospirales</taxon>
        <taxon>Lachnospiraceae</taxon>
        <taxon>Anaerostipes</taxon>
    </lineage>
</organism>
<comment type="caution">
    <text evidence="1">The sequence shown here is derived from an EMBL/GenBank/DDBJ whole genome shotgun (WGS) entry which is preliminary data.</text>
</comment>
<protein>
    <submittedName>
        <fullName evidence="1">Cof-type HAD-IIB family hydrolase</fullName>
        <ecNumber evidence="1">3.1.3.-</ecNumber>
    </submittedName>
</protein>
<dbReference type="EMBL" id="JBBNIN010000007">
    <property type="protein sequence ID" value="MEQ2710862.1"/>
    <property type="molecule type" value="Genomic_DNA"/>
</dbReference>
<evidence type="ECO:0000313" key="1">
    <source>
        <dbReference type="EMBL" id="MEQ2710862.1"/>
    </source>
</evidence>
<dbReference type="Gene3D" id="3.40.50.1000">
    <property type="entry name" value="HAD superfamily/HAD-like"/>
    <property type="match status" value="1"/>
</dbReference>
<dbReference type="GO" id="GO:0016787">
    <property type="term" value="F:hydrolase activity"/>
    <property type="evidence" value="ECO:0007669"/>
    <property type="project" value="UniProtKB-KW"/>
</dbReference>
<dbReference type="InterPro" id="IPR036412">
    <property type="entry name" value="HAD-like_sf"/>
</dbReference>
<dbReference type="EC" id="3.1.3.-" evidence="1"/>
<dbReference type="InterPro" id="IPR000150">
    <property type="entry name" value="Cof"/>
</dbReference>
<dbReference type="InterPro" id="IPR023214">
    <property type="entry name" value="HAD_sf"/>
</dbReference>
<dbReference type="PANTHER" id="PTHR10000">
    <property type="entry name" value="PHOSPHOSERINE PHOSPHATASE"/>
    <property type="match status" value="1"/>
</dbReference>
<gene>
    <name evidence="1" type="ORF">AAAU51_06700</name>
</gene>
<dbReference type="NCBIfam" id="TIGR01484">
    <property type="entry name" value="HAD-SF-IIB"/>
    <property type="match status" value="1"/>
</dbReference>
<evidence type="ECO:0000313" key="2">
    <source>
        <dbReference type="Proteomes" id="UP001482154"/>
    </source>
</evidence>
<keyword evidence="2" id="KW-1185">Reference proteome</keyword>
<dbReference type="Proteomes" id="UP001482154">
    <property type="component" value="Unassembled WGS sequence"/>
</dbReference>
<reference evidence="1 2" key="1">
    <citation type="submission" date="2024-04" db="EMBL/GenBank/DDBJ databases">
        <title>Human intestinal bacterial collection.</title>
        <authorList>
            <person name="Pauvert C."/>
            <person name="Hitch T.C.A."/>
            <person name="Clavel T."/>
        </authorList>
    </citation>
    <scope>NUCLEOTIDE SEQUENCE [LARGE SCALE GENOMIC DNA]</scope>
    <source>
        <strain evidence="1 2">CLA-AA-H249</strain>
    </source>
</reference>
<accession>A0ABV1IVH1</accession>
<dbReference type="SFLD" id="SFLDG01140">
    <property type="entry name" value="C2.B:_Phosphomannomutase_and_P"/>
    <property type="match status" value="1"/>
</dbReference>
<dbReference type="PROSITE" id="PS01228">
    <property type="entry name" value="COF_1"/>
    <property type="match status" value="1"/>
</dbReference>
<dbReference type="SFLD" id="SFLDS00003">
    <property type="entry name" value="Haloacid_Dehalogenase"/>
    <property type="match status" value="1"/>
</dbReference>
<dbReference type="InterPro" id="IPR006379">
    <property type="entry name" value="HAD-SF_hydro_IIB"/>
</dbReference>
<dbReference type="PANTHER" id="PTHR10000:SF53">
    <property type="entry name" value="5-AMINO-6-(5-PHOSPHO-D-RIBITYLAMINO)URACIL PHOSPHATASE YBJI-RELATED"/>
    <property type="match status" value="1"/>
</dbReference>
<dbReference type="RefSeq" id="WP_022374618.1">
    <property type="nucleotide sequence ID" value="NZ_JAOQJG010000002.1"/>
</dbReference>
<dbReference type="Gene3D" id="3.30.1240.10">
    <property type="match status" value="1"/>
</dbReference>
<dbReference type="SUPFAM" id="SSF56784">
    <property type="entry name" value="HAD-like"/>
    <property type="match status" value="1"/>
</dbReference>
<dbReference type="CDD" id="cd07518">
    <property type="entry name" value="HAD_YbiV-Like"/>
    <property type="match status" value="1"/>
</dbReference>
<sequence>MIKLIATDIDGTLLADGTLKINPEYYDVIKELRNRGVRVIAASGRQRSSIKKVFAPIVDEISFISENGTAVYSKDYQFINKIPEDVARAYIREARMFPGCEITINKDNMAYFENVGLYRYMIDDYGYRGELVDNIEDYLDDVCKISIFHHNCAEKMVSQEFVDKWSKTMNIAVSGKFWLDCTNQGGNKGSALQHFQEAYKISPDETLAFGDNINDIEMLKRASHSFAVENAREEVKEVANFIAPSYKEDGVLQVLKAVLRGELA</sequence>
<name>A0ABV1IVH1_9FIRM</name>